<gene>
    <name evidence="9" type="ORF">B7463_g3230</name>
</gene>
<dbReference type="InterPro" id="IPR007219">
    <property type="entry name" value="XnlR_reg_dom"/>
</dbReference>
<dbReference type="OrthoDB" id="2154091at2759"/>
<comment type="caution">
    <text evidence="9">The sequence shown here is derived from an EMBL/GenBank/DDBJ whole genome shotgun (WGS) entry which is preliminary data.</text>
</comment>
<feature type="non-terminal residue" evidence="9">
    <location>
        <position position="679"/>
    </location>
</feature>
<evidence type="ECO:0000256" key="2">
    <source>
        <dbReference type="ARBA" id="ARBA00022833"/>
    </source>
</evidence>
<proteinExistence type="predicted"/>
<keyword evidence="10" id="KW-1185">Reference proteome</keyword>
<reference evidence="9 10" key="1">
    <citation type="submission" date="2018-05" db="EMBL/GenBank/DDBJ databases">
        <title>Draft genome sequence of Scytalidium lignicola DSM 105466, a ubiquitous saprotrophic fungus.</title>
        <authorList>
            <person name="Buettner E."/>
            <person name="Gebauer A.M."/>
            <person name="Hofrichter M."/>
            <person name="Liers C."/>
            <person name="Kellner H."/>
        </authorList>
    </citation>
    <scope>NUCLEOTIDE SEQUENCE [LARGE SCALE GENOMIC DNA]</scope>
    <source>
        <strain evidence="9 10">DSM 105466</strain>
    </source>
</reference>
<evidence type="ECO:0000256" key="3">
    <source>
        <dbReference type="ARBA" id="ARBA00023015"/>
    </source>
</evidence>
<evidence type="ECO:0000313" key="10">
    <source>
        <dbReference type="Proteomes" id="UP000258309"/>
    </source>
</evidence>
<organism evidence="9 10">
    <name type="scientific">Scytalidium lignicola</name>
    <name type="common">Hyphomycete</name>
    <dbReference type="NCBI Taxonomy" id="5539"/>
    <lineage>
        <taxon>Eukaryota</taxon>
        <taxon>Fungi</taxon>
        <taxon>Dikarya</taxon>
        <taxon>Ascomycota</taxon>
        <taxon>Pezizomycotina</taxon>
        <taxon>Leotiomycetes</taxon>
        <taxon>Leotiomycetes incertae sedis</taxon>
        <taxon>Scytalidium</taxon>
    </lineage>
</organism>
<feature type="region of interest" description="Disordered" evidence="7">
    <location>
        <begin position="62"/>
        <end position="99"/>
    </location>
</feature>
<keyword evidence="4" id="KW-0238">DNA-binding</keyword>
<keyword evidence="6" id="KW-0539">Nucleus</keyword>
<dbReference type="GO" id="GO:0008270">
    <property type="term" value="F:zinc ion binding"/>
    <property type="evidence" value="ECO:0007669"/>
    <property type="project" value="InterPro"/>
</dbReference>
<feature type="non-terminal residue" evidence="9">
    <location>
        <position position="1"/>
    </location>
</feature>
<dbReference type="GO" id="GO:0006351">
    <property type="term" value="P:DNA-templated transcription"/>
    <property type="evidence" value="ECO:0007669"/>
    <property type="project" value="InterPro"/>
</dbReference>
<feature type="compositionally biased region" description="Basic and acidic residues" evidence="7">
    <location>
        <begin position="71"/>
        <end position="82"/>
    </location>
</feature>
<dbReference type="Pfam" id="PF04082">
    <property type="entry name" value="Fungal_trans"/>
    <property type="match status" value="1"/>
</dbReference>
<sequence>MRTTTLHALELADFVEPSSAIISAIQDEKQAIENIILDLKNTTTPEETASILDRVTVVNGSVQIPKSNNDNTKDRDHSKCQERQALQTPEESRSRSRTPVEIYPEVDDADDHASDVDFDVSQYLSVDDHGQVEVFGLTSTLHNPGRAPPSNSPPIQGVRNQLIANAALQRQKEFSIRLLPELDGVPTSLAMHLLDLHWNRQHHTFLLTYRPAFMRDLIHGGQYCSKFLLNAIFACSSKYSDRVELRDDPSDPRTAGGRFFRRCNELMSEDPPWERSSIPSLAGLLLLGSTFIARGEISKGWSYTGLAIRMAFDLGLHLDLRKPGFTAEDIEIRRRVYWGAFLCDKMQSLYLGRPIAMQLKDSHVPHEFMDTLEELDLWVPYIDPEYPDSTQMLCNPTPVHSVSTFQQLCLLSKLMTRIINRFYSVGTTPAKAQASLHVLDEGLSKWYRQLPEEITFEPWSDASMVSQKSVPPNVMNLHNTYYSLVILLHRPFISDGHLRSASGSIPSTSWKKCTVAARNITSIVGAYRSAYSLRGAPYLTSYAVYVSCTIHVRNAALEGGQNSENLRLLLTGLKTLDELSVPNPGVSRPTNIIRRLMQTNKIMEGPISSPENDATISFDMNATPKSIPLTSLFDTFAHENGSNIGNASNISNALLEDAMNDSIFGFMDNSYIQDSFNWT</sequence>
<evidence type="ECO:0000313" key="9">
    <source>
        <dbReference type="EMBL" id="RFU33094.1"/>
    </source>
</evidence>
<dbReference type="SMART" id="SM00906">
    <property type="entry name" value="Fungal_trans"/>
    <property type="match status" value="1"/>
</dbReference>
<keyword evidence="5" id="KW-0804">Transcription</keyword>
<evidence type="ECO:0000259" key="8">
    <source>
        <dbReference type="SMART" id="SM00906"/>
    </source>
</evidence>
<dbReference type="InterPro" id="IPR051615">
    <property type="entry name" value="Transcr_Regulatory_Elem"/>
</dbReference>
<keyword evidence="3" id="KW-0805">Transcription regulation</keyword>
<dbReference type="PANTHER" id="PTHR31313">
    <property type="entry name" value="TY1 ENHANCER ACTIVATOR"/>
    <property type="match status" value="1"/>
</dbReference>
<dbReference type="PANTHER" id="PTHR31313:SF86">
    <property type="entry name" value="ZN(2)-C6 FUNGAL-TYPE DOMAIN-CONTAINING PROTEIN"/>
    <property type="match status" value="1"/>
</dbReference>
<feature type="domain" description="Xylanolytic transcriptional activator regulatory" evidence="8">
    <location>
        <begin position="300"/>
        <end position="375"/>
    </location>
</feature>
<dbReference type="AlphaFoldDB" id="A0A3E2HI42"/>
<evidence type="ECO:0000256" key="5">
    <source>
        <dbReference type="ARBA" id="ARBA00023163"/>
    </source>
</evidence>
<keyword evidence="1" id="KW-0479">Metal-binding</keyword>
<evidence type="ECO:0000256" key="1">
    <source>
        <dbReference type="ARBA" id="ARBA00022723"/>
    </source>
</evidence>
<dbReference type="GO" id="GO:0003677">
    <property type="term" value="F:DNA binding"/>
    <property type="evidence" value="ECO:0007669"/>
    <property type="project" value="UniProtKB-KW"/>
</dbReference>
<accession>A0A3E2HI42</accession>
<keyword evidence="2" id="KW-0862">Zinc</keyword>
<evidence type="ECO:0000256" key="7">
    <source>
        <dbReference type="SAM" id="MobiDB-lite"/>
    </source>
</evidence>
<dbReference type="CDD" id="cd12148">
    <property type="entry name" value="fungal_TF_MHR"/>
    <property type="match status" value="1"/>
</dbReference>
<evidence type="ECO:0000256" key="6">
    <source>
        <dbReference type="ARBA" id="ARBA00023242"/>
    </source>
</evidence>
<dbReference type="STRING" id="5539.A0A3E2HI42"/>
<dbReference type="Proteomes" id="UP000258309">
    <property type="component" value="Unassembled WGS sequence"/>
</dbReference>
<name>A0A3E2HI42_SCYLI</name>
<dbReference type="OMA" id="NAIFACC"/>
<evidence type="ECO:0000256" key="4">
    <source>
        <dbReference type="ARBA" id="ARBA00023125"/>
    </source>
</evidence>
<protein>
    <recommendedName>
        <fullName evidence="8">Xylanolytic transcriptional activator regulatory domain-containing protein</fullName>
    </recommendedName>
</protein>
<dbReference type="EMBL" id="NCSJ02000041">
    <property type="protein sequence ID" value="RFU33094.1"/>
    <property type="molecule type" value="Genomic_DNA"/>
</dbReference>